<evidence type="ECO:0008006" key="5">
    <source>
        <dbReference type="Google" id="ProtNLM"/>
    </source>
</evidence>
<keyword evidence="2" id="KW-0812">Transmembrane</keyword>
<protein>
    <recommendedName>
        <fullName evidence="5">VCBS repeat-containing protein</fullName>
    </recommendedName>
</protein>
<dbReference type="EMBL" id="MGDD01000153">
    <property type="protein sequence ID" value="OGL45968.1"/>
    <property type="molecule type" value="Genomic_DNA"/>
</dbReference>
<gene>
    <name evidence="3" type="ORF">A2161_13925</name>
</gene>
<accession>A0A1F7RY32</accession>
<keyword evidence="1" id="KW-0732">Signal</keyword>
<evidence type="ECO:0000313" key="3">
    <source>
        <dbReference type="EMBL" id="OGL45968.1"/>
    </source>
</evidence>
<name>A0A1F7RY32_9BACT</name>
<dbReference type="Proteomes" id="UP000179266">
    <property type="component" value="Unassembled WGS sequence"/>
</dbReference>
<evidence type="ECO:0000256" key="1">
    <source>
        <dbReference type="ARBA" id="ARBA00022729"/>
    </source>
</evidence>
<dbReference type="InterPro" id="IPR013517">
    <property type="entry name" value="FG-GAP"/>
</dbReference>
<sequence length="842" mass="94599">MYINYIKKLIITVLMVVSMILLFSLMRSSLSIGESEDSHINEDSANVVLSRAIRTPYPVVIGPIDRIIRDAEFDGSLHLKYRCGCTQQIRMCEFGNYQAWTDLGPVPPTVTPGEGYPFVSDLEDMINRYDEKGINATQQWLMYRRNEFFDCEPHPLFHKHESLEPYPQGGPPLYLYDLDYELPLFWDARVKLLVDLAARKHLVSIVSFYVPHDEIESWASSPYNDIKNIQGYFFDDLEFTLPPNQSLYRNDYTGDPDDPDANSYQLTKRMCNWFANYVTYDGGTIIKIANEPFKYEQDAVLHDWQKMVANVFKGIWFPRSRLRNNLIMSNLETDPDYRYEHFDLYEFHSYGRGNPTICPAAQCYKTWLTHGKYEVDGGWDDGPEGKKSFLFSSDGCSCKCHCNAGVPVENTTAWVLENILEVGNRHPRAGVDYGIVKPFGSFAHIDYMDKWCDACCNGGSLIQGINCVMNEDNAKWCQENIGAFCRTMNNFKMRCVFLLENAAKPGEVYRGGFAELINDDMYKDLVLWANDAQIDVFTNDGDGNLDYSTCIITSGNIVMQIIPLDFNSDTYVDLAVGTNNGAYLYENDGEGYYNIYPGINLLTMIEDAATLDLNPLTDNYIDLVFATDAGIMLYINDGTGNFTRSGTIPVTGSTCVATGDLDGDTYEDIVVAVPSVATQIYLNDGYGVFAAGQVLDTNATTDLAIEDFDGDTYLDVYIATIGSDDIIFHNTSGTGILAAYNIPDFQDSISISTLDYDDDGNLDFFICGQNRSIAVRYEFDNPDIEGYQAADTFNLDQATYKFVPCDFDNDGDGEIMILGENAAVYAENVLFGNPHIGCANAE</sequence>
<dbReference type="Pfam" id="PF13517">
    <property type="entry name" value="FG-GAP_3"/>
    <property type="match status" value="1"/>
</dbReference>
<dbReference type="SUPFAM" id="SSF69318">
    <property type="entry name" value="Integrin alpha N-terminal domain"/>
    <property type="match status" value="1"/>
</dbReference>
<proteinExistence type="predicted"/>
<keyword evidence="2" id="KW-1133">Transmembrane helix</keyword>
<comment type="caution">
    <text evidence="3">The sequence shown here is derived from an EMBL/GenBank/DDBJ whole genome shotgun (WGS) entry which is preliminary data.</text>
</comment>
<evidence type="ECO:0000313" key="4">
    <source>
        <dbReference type="Proteomes" id="UP000179266"/>
    </source>
</evidence>
<keyword evidence="2" id="KW-0472">Membrane</keyword>
<dbReference type="PANTHER" id="PTHR44103">
    <property type="entry name" value="PROPROTEIN CONVERTASE P"/>
    <property type="match status" value="1"/>
</dbReference>
<evidence type="ECO:0000256" key="2">
    <source>
        <dbReference type="SAM" id="Phobius"/>
    </source>
</evidence>
<dbReference type="PANTHER" id="PTHR44103:SF1">
    <property type="entry name" value="PROPROTEIN CONVERTASE P"/>
    <property type="match status" value="1"/>
</dbReference>
<organism evidence="3 4">
    <name type="scientific">Candidatus Schekmanbacteria bacterium RBG_13_48_7</name>
    <dbReference type="NCBI Taxonomy" id="1817878"/>
    <lineage>
        <taxon>Bacteria</taxon>
        <taxon>Candidatus Schekmaniibacteriota</taxon>
    </lineage>
</organism>
<dbReference type="InterPro" id="IPR028994">
    <property type="entry name" value="Integrin_alpha_N"/>
</dbReference>
<feature type="transmembrane region" description="Helical" evidence="2">
    <location>
        <begin position="9"/>
        <end position="26"/>
    </location>
</feature>
<reference evidence="3 4" key="1">
    <citation type="journal article" date="2016" name="Nat. Commun.">
        <title>Thousands of microbial genomes shed light on interconnected biogeochemical processes in an aquifer system.</title>
        <authorList>
            <person name="Anantharaman K."/>
            <person name="Brown C.T."/>
            <person name="Hug L.A."/>
            <person name="Sharon I."/>
            <person name="Castelle C.J."/>
            <person name="Probst A.J."/>
            <person name="Thomas B.C."/>
            <person name="Singh A."/>
            <person name="Wilkins M.J."/>
            <person name="Karaoz U."/>
            <person name="Brodie E.L."/>
            <person name="Williams K.H."/>
            <person name="Hubbard S.S."/>
            <person name="Banfield J.F."/>
        </authorList>
    </citation>
    <scope>NUCLEOTIDE SEQUENCE [LARGE SCALE GENOMIC DNA]</scope>
</reference>
<dbReference type="AlphaFoldDB" id="A0A1F7RY32"/>